<evidence type="ECO:0000256" key="1">
    <source>
        <dbReference type="SAM" id="Phobius"/>
    </source>
</evidence>
<reference evidence="2 3" key="1">
    <citation type="journal article" date="2019" name="PLoS Negl. Trop. Dis.">
        <title>Whole genome sequencing of Entamoeba nuttalli reveals mammalian host-related molecular signatures and a novel octapeptide-repeat surface protein.</title>
        <authorList>
            <person name="Tanaka M."/>
            <person name="Makiuchi T."/>
            <person name="Komiyama T."/>
            <person name="Shiina T."/>
            <person name="Osaki K."/>
            <person name="Tachibana H."/>
        </authorList>
    </citation>
    <scope>NUCLEOTIDE SEQUENCE [LARGE SCALE GENOMIC DNA]</scope>
    <source>
        <strain evidence="2 3">P19-061405</strain>
    </source>
</reference>
<keyword evidence="1" id="KW-0812">Transmembrane</keyword>
<comment type="caution">
    <text evidence="2">The sequence shown here is derived from an EMBL/GenBank/DDBJ whole genome shotgun (WGS) entry which is preliminary data.</text>
</comment>
<evidence type="ECO:0000313" key="2">
    <source>
        <dbReference type="EMBL" id="GAB1220932.1"/>
    </source>
</evidence>
<keyword evidence="1" id="KW-1133">Transmembrane helix</keyword>
<keyword evidence="1" id="KW-0472">Membrane</keyword>
<keyword evidence="3" id="KW-1185">Reference proteome</keyword>
<feature type="transmembrane region" description="Helical" evidence="1">
    <location>
        <begin position="80"/>
        <end position="105"/>
    </location>
</feature>
<sequence length="224" mass="25725">MVLIQHSTLFGHGPAVLYTFFYFCLSICGILFACSFKDFGSKESLILKIIIYVIPIFFGVLMMTFYFMQKKTLKIVCIAYAGAMVSMFIVVIFLILSIIGCGILPNTWKSGDMERRVIKEQEKQCCFAYTTKTYNGEIFAFKDCPLINWDNNKINITNCHQLDDNNEFCPVSDLQLDKNICNLKPHPDLAVMITLAVLEFIQVLHFSIYLTAGFFYLRERLTES</sequence>
<feature type="transmembrane region" description="Helical" evidence="1">
    <location>
        <begin position="45"/>
        <end position="68"/>
    </location>
</feature>
<protein>
    <recommendedName>
        <fullName evidence="4">Tetraspanin family protein</fullName>
    </recommendedName>
</protein>
<dbReference type="Proteomes" id="UP001628156">
    <property type="component" value="Unassembled WGS sequence"/>
</dbReference>
<proteinExistence type="predicted"/>
<feature type="transmembrane region" description="Helical" evidence="1">
    <location>
        <begin position="189"/>
        <end position="217"/>
    </location>
</feature>
<gene>
    <name evidence="2" type="ORF">ENUP19_0061G0090</name>
</gene>
<evidence type="ECO:0008006" key="4">
    <source>
        <dbReference type="Google" id="ProtNLM"/>
    </source>
</evidence>
<accession>A0ABQ0DDJ6</accession>
<feature type="transmembrane region" description="Helical" evidence="1">
    <location>
        <begin position="15"/>
        <end position="33"/>
    </location>
</feature>
<organism evidence="2 3">
    <name type="scientific">Entamoeba nuttalli</name>
    <dbReference type="NCBI Taxonomy" id="412467"/>
    <lineage>
        <taxon>Eukaryota</taxon>
        <taxon>Amoebozoa</taxon>
        <taxon>Evosea</taxon>
        <taxon>Archamoebae</taxon>
        <taxon>Mastigamoebida</taxon>
        <taxon>Entamoebidae</taxon>
        <taxon>Entamoeba</taxon>
    </lineage>
</organism>
<evidence type="ECO:0000313" key="3">
    <source>
        <dbReference type="Proteomes" id="UP001628156"/>
    </source>
</evidence>
<dbReference type="EMBL" id="BAAFRS010000061">
    <property type="protein sequence ID" value="GAB1220932.1"/>
    <property type="molecule type" value="Genomic_DNA"/>
</dbReference>
<name>A0ABQ0DDJ6_9EUKA</name>